<keyword evidence="3" id="KW-1185">Reference proteome</keyword>
<evidence type="ECO:0000256" key="1">
    <source>
        <dbReference type="SAM" id="Phobius"/>
    </source>
</evidence>
<dbReference type="RefSeq" id="WP_094412699.1">
    <property type="nucleotide sequence ID" value="NZ_NOXV01000185.1"/>
</dbReference>
<organism evidence="2 3">
    <name type="scientific">Flavobacterium cyanobacteriorum</name>
    <dbReference type="NCBI Taxonomy" id="2022802"/>
    <lineage>
        <taxon>Bacteria</taxon>
        <taxon>Pseudomonadati</taxon>
        <taxon>Bacteroidota</taxon>
        <taxon>Flavobacteriia</taxon>
        <taxon>Flavobacteriales</taxon>
        <taxon>Flavobacteriaceae</taxon>
        <taxon>Flavobacterium</taxon>
    </lineage>
</organism>
<reference evidence="2 3" key="1">
    <citation type="submission" date="2017-07" db="EMBL/GenBank/DDBJ databases">
        <title>Flavobacterium cyanobacteriorum sp. nov., isolated from cyanobacterial aggregates in a eutrophic lake.</title>
        <authorList>
            <person name="Cai H."/>
        </authorList>
    </citation>
    <scope>NUCLEOTIDE SEQUENCE [LARGE SCALE GENOMIC DNA]</scope>
    <source>
        <strain evidence="2 3">TH021</strain>
    </source>
</reference>
<keyword evidence="1" id="KW-1133">Transmembrane helix</keyword>
<accession>A0A255ZP43</accession>
<dbReference type="AlphaFoldDB" id="A0A255ZP43"/>
<gene>
    <name evidence="2" type="ORF">CHU92_03620</name>
</gene>
<name>A0A255ZP43_9FLAO</name>
<evidence type="ECO:0000313" key="3">
    <source>
        <dbReference type="Proteomes" id="UP000216605"/>
    </source>
</evidence>
<comment type="caution">
    <text evidence="2">The sequence shown here is derived from an EMBL/GenBank/DDBJ whole genome shotgun (WGS) entry which is preliminary data.</text>
</comment>
<sequence length="235" mass="25644">MEPNKLEKEFREKLAKRTIEPGKMAWDRLDAMLSVAENKKKPRKKTWLYIAAGFAGFVLLGALFFKTNYKQEEDFEVNSGGTIVTAPANPVLPHHNKVQQTEEENNKMPAAVNVNDTVPIGVAVNKGKPSAKTNSYINTADPVHHNAGNESGSSIVNNPATENTVAVAVAPEKPADNDIAQNTPAPKKKAIKVDANALLSSVEGELDESFRTKALNTITKNYNTIKTSLANRNHQ</sequence>
<proteinExistence type="predicted"/>
<dbReference type="EMBL" id="NOXV01000185">
    <property type="protein sequence ID" value="OYQ43162.1"/>
    <property type="molecule type" value="Genomic_DNA"/>
</dbReference>
<dbReference type="OrthoDB" id="1247025at2"/>
<keyword evidence="1" id="KW-0472">Membrane</keyword>
<evidence type="ECO:0000313" key="2">
    <source>
        <dbReference type="EMBL" id="OYQ43162.1"/>
    </source>
</evidence>
<feature type="transmembrane region" description="Helical" evidence="1">
    <location>
        <begin position="47"/>
        <end position="65"/>
    </location>
</feature>
<keyword evidence="1" id="KW-0812">Transmembrane</keyword>
<dbReference type="Proteomes" id="UP000216605">
    <property type="component" value="Unassembled WGS sequence"/>
</dbReference>
<protein>
    <submittedName>
        <fullName evidence="2">Uncharacterized protein</fullName>
    </submittedName>
</protein>